<evidence type="ECO:0000256" key="5">
    <source>
        <dbReference type="ARBA" id="ARBA00022741"/>
    </source>
</evidence>
<keyword evidence="5 8" id="KW-0547">Nucleotide-binding</keyword>
<evidence type="ECO:0000313" key="9">
    <source>
        <dbReference type="EMBL" id="THH12007.1"/>
    </source>
</evidence>
<comment type="domain">
    <text evidence="8">The EXKPK motif is conserved in inositol-pentakisphosphate 2-kinases of both family 1 and 2.</text>
</comment>
<keyword evidence="6 8" id="KW-0418">Kinase</keyword>
<dbReference type="GO" id="GO:0005524">
    <property type="term" value="F:ATP binding"/>
    <property type="evidence" value="ECO:0007669"/>
    <property type="project" value="UniProtKB-KW"/>
</dbReference>
<evidence type="ECO:0000313" key="10">
    <source>
        <dbReference type="Proteomes" id="UP000308199"/>
    </source>
</evidence>
<gene>
    <name evidence="9" type="ORF">EW145_g304</name>
</gene>
<dbReference type="Gene3D" id="3.30.200.110">
    <property type="entry name" value="Inositol-pentakisphosphate 2-kinase, N-lobe"/>
    <property type="match status" value="1"/>
</dbReference>
<dbReference type="EMBL" id="SGPK01000005">
    <property type="protein sequence ID" value="THH12007.1"/>
    <property type="molecule type" value="Genomic_DNA"/>
</dbReference>
<sequence>MDPTVASASVTSPSDWRYVSEGGSTIVLSYSGPPHPIFSGTVLRLRKIAIQHSAPEGSNDSNENNEPDDPSIAFQLKVISKLIPPIHLPRLVTVRVDRSWLETLRSLIESVRPSERRSKDTVDVRRHKAVLATDLVGGEGWTVEIKPKWGFLPNLAHTSAETSFIKSQRCRFCMHSHYRTLRGENASHEYCPLDLYSGNAERTAHALRCLWKDWVRSEGRLNNLKLFARGKLVDSNDRKMKSPPPSDEREDKLIEYVVAALLPLLLGTPVLRSVARLQRMLDPLDIEGLFSLYDTYRATRNDDIPPLEKLFPDPTLDEWVDFVGSYRPLDSLATLDRLESEHARLHFYTMAYLLSATFKDCSLMLQLERGEGKYDTITVIDLDPKSMSRLKRWAELDHDIATAYPKDDVRCCRDDTT</sequence>
<evidence type="ECO:0000256" key="3">
    <source>
        <dbReference type="ARBA" id="ARBA00014846"/>
    </source>
</evidence>
<comment type="catalytic activity">
    <reaction evidence="1 8">
        <text>1D-myo-inositol 1,3,4,5,6-pentakisphosphate + ATP = 1D-myo-inositol hexakisphosphate + ADP + H(+)</text>
        <dbReference type="Rhea" id="RHEA:20313"/>
        <dbReference type="ChEBI" id="CHEBI:15378"/>
        <dbReference type="ChEBI" id="CHEBI:30616"/>
        <dbReference type="ChEBI" id="CHEBI:57733"/>
        <dbReference type="ChEBI" id="CHEBI:58130"/>
        <dbReference type="ChEBI" id="CHEBI:456216"/>
        <dbReference type="EC" id="2.7.1.158"/>
    </reaction>
</comment>
<accession>A0A4S4LJJ5</accession>
<dbReference type="OrthoDB" id="272370at2759"/>
<evidence type="ECO:0000256" key="8">
    <source>
        <dbReference type="RuleBase" id="RU364126"/>
    </source>
</evidence>
<dbReference type="PANTHER" id="PTHR14456:SF2">
    <property type="entry name" value="INOSITOL-PENTAKISPHOSPHATE 2-KINASE"/>
    <property type="match status" value="1"/>
</dbReference>
<comment type="caution">
    <text evidence="9">The sequence shown here is derived from an EMBL/GenBank/DDBJ whole genome shotgun (WGS) entry which is preliminary data.</text>
</comment>
<dbReference type="Proteomes" id="UP000308199">
    <property type="component" value="Unassembled WGS sequence"/>
</dbReference>
<evidence type="ECO:0000256" key="2">
    <source>
        <dbReference type="ARBA" id="ARBA00012023"/>
    </source>
</evidence>
<reference evidence="9 10" key="1">
    <citation type="submission" date="2019-02" db="EMBL/GenBank/DDBJ databases">
        <title>Genome sequencing of the rare red list fungi Phellinidium pouzarii.</title>
        <authorList>
            <person name="Buettner E."/>
            <person name="Kellner H."/>
        </authorList>
    </citation>
    <scope>NUCLEOTIDE SEQUENCE [LARGE SCALE GENOMIC DNA]</scope>
    <source>
        <strain evidence="9 10">DSM 108285</strain>
    </source>
</reference>
<evidence type="ECO:0000256" key="1">
    <source>
        <dbReference type="ARBA" id="ARBA00001774"/>
    </source>
</evidence>
<comment type="function">
    <text evidence="8">Phosphorylates Ins(1,3,4,5,6)P5 at position 2 to form Ins(1,2,3,4,5,6)P6 (InsP6 or phytate).</text>
</comment>
<dbReference type="GO" id="GO:0005634">
    <property type="term" value="C:nucleus"/>
    <property type="evidence" value="ECO:0007669"/>
    <property type="project" value="TreeGrafter"/>
</dbReference>
<dbReference type="Pfam" id="PF06090">
    <property type="entry name" value="Ins_P5_2-kin"/>
    <property type="match status" value="1"/>
</dbReference>
<dbReference type="PANTHER" id="PTHR14456">
    <property type="entry name" value="INOSITOL POLYPHOSPHATE KINASE 1"/>
    <property type="match status" value="1"/>
</dbReference>
<dbReference type="EC" id="2.7.1.158" evidence="2 8"/>
<dbReference type="GO" id="GO:0032958">
    <property type="term" value="P:inositol phosphate biosynthetic process"/>
    <property type="evidence" value="ECO:0007669"/>
    <property type="project" value="TreeGrafter"/>
</dbReference>
<evidence type="ECO:0000256" key="4">
    <source>
        <dbReference type="ARBA" id="ARBA00022679"/>
    </source>
</evidence>
<dbReference type="InterPro" id="IPR043001">
    <property type="entry name" value="IP5_2-K_N_lobe"/>
</dbReference>
<evidence type="ECO:0000256" key="6">
    <source>
        <dbReference type="ARBA" id="ARBA00022777"/>
    </source>
</evidence>
<organism evidence="9 10">
    <name type="scientific">Phellinidium pouzarii</name>
    <dbReference type="NCBI Taxonomy" id="167371"/>
    <lineage>
        <taxon>Eukaryota</taxon>
        <taxon>Fungi</taxon>
        <taxon>Dikarya</taxon>
        <taxon>Basidiomycota</taxon>
        <taxon>Agaricomycotina</taxon>
        <taxon>Agaricomycetes</taxon>
        <taxon>Hymenochaetales</taxon>
        <taxon>Hymenochaetaceae</taxon>
        <taxon>Phellinidium</taxon>
    </lineage>
</organism>
<evidence type="ECO:0000256" key="7">
    <source>
        <dbReference type="ARBA" id="ARBA00022840"/>
    </source>
</evidence>
<keyword evidence="7 8" id="KW-0067">ATP-binding</keyword>
<keyword evidence="4 8" id="KW-0808">Transferase</keyword>
<protein>
    <recommendedName>
        <fullName evidence="3 8">Inositol-pentakisphosphate 2-kinase</fullName>
        <ecNumber evidence="2 8">2.7.1.158</ecNumber>
    </recommendedName>
</protein>
<dbReference type="AlphaFoldDB" id="A0A4S4LJJ5"/>
<dbReference type="GO" id="GO:0035299">
    <property type="term" value="F:inositol-1,3,4,5,6-pentakisphosphate 2-kinase activity"/>
    <property type="evidence" value="ECO:0007669"/>
    <property type="project" value="UniProtKB-EC"/>
</dbReference>
<name>A0A4S4LJJ5_9AGAM</name>
<proteinExistence type="predicted"/>
<keyword evidence="10" id="KW-1185">Reference proteome</keyword>
<dbReference type="InterPro" id="IPR009286">
    <property type="entry name" value="Ins_P5_2-kin"/>
</dbReference>